<accession>A0A1M5AD85</accession>
<name>A0A1M5AD85_9BACE</name>
<reference evidence="1 2" key="1">
    <citation type="submission" date="2016-11" db="EMBL/GenBank/DDBJ databases">
        <authorList>
            <person name="Jaros S."/>
            <person name="Januszkiewicz K."/>
            <person name="Wedrychowicz H."/>
        </authorList>
    </citation>
    <scope>NUCLEOTIDE SEQUENCE [LARGE SCALE GENOMIC DNA]</scope>
    <source>
        <strain evidence="1 2">DSM 26883</strain>
    </source>
</reference>
<gene>
    <name evidence="1" type="ORF">SAMN05444349_1158</name>
</gene>
<proteinExistence type="predicted"/>
<dbReference type="STRING" id="871325.SAMN05444349_1158"/>
<protein>
    <submittedName>
        <fullName evidence="1">Uncharacterized protein</fullName>
    </submittedName>
</protein>
<keyword evidence="2" id="KW-1185">Reference proteome</keyword>
<evidence type="ECO:0000313" key="1">
    <source>
        <dbReference type="EMBL" id="SHF27872.1"/>
    </source>
</evidence>
<organism evidence="1 2">
    <name type="scientific">Bacteroides faecichinchillae</name>
    <dbReference type="NCBI Taxonomy" id="871325"/>
    <lineage>
        <taxon>Bacteria</taxon>
        <taxon>Pseudomonadati</taxon>
        <taxon>Bacteroidota</taxon>
        <taxon>Bacteroidia</taxon>
        <taxon>Bacteroidales</taxon>
        <taxon>Bacteroidaceae</taxon>
        <taxon>Bacteroides</taxon>
    </lineage>
</organism>
<dbReference type="AlphaFoldDB" id="A0A1M5AD85"/>
<evidence type="ECO:0000313" key="2">
    <source>
        <dbReference type="Proteomes" id="UP000184436"/>
    </source>
</evidence>
<dbReference type="Proteomes" id="UP000184436">
    <property type="component" value="Unassembled WGS sequence"/>
</dbReference>
<dbReference type="EMBL" id="FQVD01000015">
    <property type="protein sequence ID" value="SHF27872.1"/>
    <property type="molecule type" value="Genomic_DNA"/>
</dbReference>
<sequence>MSEEISNIVMSKSHMIASDSLNNKVIVPWVSDVNLEKYSVVNTNIETQYHRLIK</sequence>